<evidence type="ECO:0000256" key="1">
    <source>
        <dbReference type="SAM" id="SignalP"/>
    </source>
</evidence>
<dbReference type="AlphaFoldDB" id="A0A5R8WL90"/>
<dbReference type="PROSITE" id="PS50853">
    <property type="entry name" value="FN3"/>
    <property type="match status" value="1"/>
</dbReference>
<accession>A0A5R8WL90</accession>
<evidence type="ECO:0000313" key="3">
    <source>
        <dbReference type="EMBL" id="TLM89858.1"/>
    </source>
</evidence>
<evidence type="ECO:0000259" key="2">
    <source>
        <dbReference type="PROSITE" id="PS50853"/>
    </source>
</evidence>
<sequence>MINNFTKLLLVTLGVGLSYAARAATEPTAQPSFAYSPSSGSTGNTPSALIKLAGGNGTNRLVVIRPSSAAAVAPTDGTTYTANTAYAAGNTTGTNNYVVLAAPAATTSVTVTGLTSGTTYAVDVYSYNVDASAPTTNYLTSTPATFTFTARPTYRWNVATGNISGTATNWTPSRTATSGDDVLVVDGSIAASVGSTITVNGNFTARQIYFINNASATLFANGGRTITLDGNEGDDFEVEAGSTARFGATSKNNDVTLTLNGSATAEINGTLVFENTSGAPGQKESNHRLTGSSNSVIFRNGSTFQMAPGALGNPFGTNNSIAAFQSGSTFRQESGLDPFGPNGSGAASFSAGSTYIFAGGTFSNAARTYGNLDFRANYATTGSFATTILNNLTLTGAIVVSLNNTGGVTIGGNVDTGSGAQLNVNPSSAADVTFNGTGAVQTIGGAGVVALGATTTLVLANPLGLRLLKPLDIPNALRFAAGSGHFFTSTTNYLTMPTTASVTGANRTSYIEGILVRASAGAGVYPASTSTGLFFPIGTPNGYGPVTLALTQTSASGTYQFDPIADRAPLYTLPTGPNALQRVSGVRYYNASTNAAFNTAQISFGFINIDQVDAPSTLRIAQSAFGRWTDVGGAVSGAQADGAAFLAGTVTSTTALTITSSTDFALATTNLSNAPGNNPLPVALTSFTAERRGADALLKWTTAQEKNSAYFEVQRSLDGLEFRSVGRVQAQGNSTRASSYSFLDKAATGTVYYRLHQVDLDGTATDSRIVALGGTSELLVAAYPNPVQHELHLQLGEGPVQWRVLSLLGQPLRQGKALGSATIDLAALPAGSYQLEVRSGTQRVIRPLIKSN</sequence>
<dbReference type="InterPro" id="IPR003961">
    <property type="entry name" value="FN3_dom"/>
</dbReference>
<feature type="chain" id="PRO_5024283081" evidence="1">
    <location>
        <begin position="24"/>
        <end position="852"/>
    </location>
</feature>
<dbReference type="OrthoDB" id="863479at2"/>
<proteinExistence type="predicted"/>
<dbReference type="NCBIfam" id="TIGR04183">
    <property type="entry name" value="Por_Secre_tail"/>
    <property type="match status" value="1"/>
</dbReference>
<dbReference type="InterPro" id="IPR026444">
    <property type="entry name" value="Secre_tail"/>
</dbReference>
<keyword evidence="1" id="KW-0732">Signal</keyword>
<reference evidence="3 4" key="1">
    <citation type="submission" date="2019-05" db="EMBL/GenBank/DDBJ databases">
        <title>Hymenobacter edaphi sp. nov., isolated from abandoned arsenic-contaminated farmland soil.</title>
        <authorList>
            <person name="Nie L."/>
        </authorList>
    </citation>
    <scope>NUCLEOTIDE SEQUENCE [LARGE SCALE GENOMIC DNA]</scope>
    <source>
        <strain evidence="3 4">1-3-3-8</strain>
    </source>
</reference>
<name>A0A5R8WL90_9BACT</name>
<dbReference type="Proteomes" id="UP000305517">
    <property type="component" value="Unassembled WGS sequence"/>
</dbReference>
<comment type="caution">
    <text evidence="3">The sequence shown here is derived from an EMBL/GenBank/DDBJ whole genome shotgun (WGS) entry which is preliminary data.</text>
</comment>
<protein>
    <submittedName>
        <fullName evidence="3">T9SS type A sorting domain-containing protein</fullName>
    </submittedName>
</protein>
<feature type="domain" description="Fibronectin type-III" evidence="2">
    <location>
        <begin position="45"/>
        <end position="152"/>
    </location>
</feature>
<organism evidence="3 4">
    <name type="scientific">Hymenobacter jeollabukensis</name>
    <dbReference type="NCBI Taxonomy" id="2025313"/>
    <lineage>
        <taxon>Bacteria</taxon>
        <taxon>Pseudomonadati</taxon>
        <taxon>Bacteroidota</taxon>
        <taxon>Cytophagia</taxon>
        <taxon>Cytophagales</taxon>
        <taxon>Hymenobacteraceae</taxon>
        <taxon>Hymenobacter</taxon>
    </lineage>
</organism>
<keyword evidence="4" id="KW-1185">Reference proteome</keyword>
<evidence type="ECO:0000313" key="4">
    <source>
        <dbReference type="Proteomes" id="UP000305517"/>
    </source>
</evidence>
<feature type="signal peptide" evidence="1">
    <location>
        <begin position="1"/>
        <end position="23"/>
    </location>
</feature>
<dbReference type="EMBL" id="VAJM01000011">
    <property type="protein sequence ID" value="TLM89858.1"/>
    <property type="molecule type" value="Genomic_DNA"/>
</dbReference>
<gene>
    <name evidence="3" type="ORF">FDY95_19835</name>
</gene>